<evidence type="ECO:0000313" key="1">
    <source>
        <dbReference type="EMBL" id="KOX81110.1"/>
    </source>
</evidence>
<dbReference type="AlphaFoldDB" id="A0A0M9ABJ5"/>
<organism evidence="1 2">
    <name type="scientific">Melipona quadrifasciata</name>
    <dbReference type="NCBI Taxonomy" id="166423"/>
    <lineage>
        <taxon>Eukaryota</taxon>
        <taxon>Metazoa</taxon>
        <taxon>Ecdysozoa</taxon>
        <taxon>Arthropoda</taxon>
        <taxon>Hexapoda</taxon>
        <taxon>Insecta</taxon>
        <taxon>Pterygota</taxon>
        <taxon>Neoptera</taxon>
        <taxon>Endopterygota</taxon>
        <taxon>Hymenoptera</taxon>
        <taxon>Apocrita</taxon>
        <taxon>Aculeata</taxon>
        <taxon>Apoidea</taxon>
        <taxon>Anthophila</taxon>
        <taxon>Apidae</taxon>
        <taxon>Melipona</taxon>
    </lineage>
</organism>
<evidence type="ECO:0000313" key="2">
    <source>
        <dbReference type="Proteomes" id="UP000053105"/>
    </source>
</evidence>
<name>A0A0M9ABJ5_9HYME</name>
<dbReference type="Proteomes" id="UP000053105">
    <property type="component" value="Unassembled WGS sequence"/>
</dbReference>
<keyword evidence="2" id="KW-1185">Reference proteome</keyword>
<dbReference type="EMBL" id="KQ435692">
    <property type="protein sequence ID" value="KOX81110.1"/>
    <property type="molecule type" value="Genomic_DNA"/>
</dbReference>
<sequence>MILNWKPKESPNVFSVPLPSASENRGSKVGHEWPDTHCRPEASRWPVLLTCSGKLVPLSIHGQGFYLFLCLEESAAMCLHSDRGYRSMTPLPNNNNNIFLQKKICSNTLLMMYKHRRKESTIDYEASHYKISSNKILYDFLYTVNIVEWNADYLEFVNHSNFDYANAV</sequence>
<proteinExistence type="predicted"/>
<reference evidence="1 2" key="1">
    <citation type="submission" date="2015-07" db="EMBL/GenBank/DDBJ databases">
        <title>The genome of Melipona quadrifasciata.</title>
        <authorList>
            <person name="Pan H."/>
            <person name="Kapheim K."/>
        </authorList>
    </citation>
    <scope>NUCLEOTIDE SEQUENCE [LARGE SCALE GENOMIC DNA]</scope>
    <source>
        <strain evidence="1">0111107301</strain>
        <tissue evidence="1">Whole body</tissue>
    </source>
</reference>
<protein>
    <submittedName>
        <fullName evidence="1">Uncharacterized protein</fullName>
    </submittedName>
</protein>
<gene>
    <name evidence="1" type="ORF">WN51_10035</name>
</gene>
<accession>A0A0M9ABJ5</accession>